<dbReference type="Proteomes" id="UP000315344">
    <property type="component" value="Unassembled WGS sequence"/>
</dbReference>
<organism evidence="3 4">
    <name type="scientific">Paracoccus denitrificans</name>
    <dbReference type="NCBI Taxonomy" id="266"/>
    <lineage>
        <taxon>Bacteria</taxon>
        <taxon>Pseudomonadati</taxon>
        <taxon>Pseudomonadota</taxon>
        <taxon>Alphaproteobacteria</taxon>
        <taxon>Rhodobacterales</taxon>
        <taxon>Paracoccaceae</taxon>
        <taxon>Paracoccus</taxon>
    </lineage>
</organism>
<reference evidence="3 4" key="1">
    <citation type="journal article" date="2017" name="Nat. Commun.">
        <title>In situ click chemistry generation of cyclooxygenase-2 inhibitors.</title>
        <authorList>
            <person name="Bhardwaj A."/>
            <person name="Kaur J."/>
            <person name="Wuest M."/>
            <person name="Wuest F."/>
        </authorList>
    </citation>
    <scope>NUCLEOTIDE SEQUENCE [LARGE SCALE GENOMIC DNA]</scope>
    <source>
        <strain evidence="3">S2_012_000_R3_94</strain>
    </source>
</reference>
<comment type="similarity">
    <text evidence="1">Belongs to the FliN/MopA/SpaO family.</text>
</comment>
<dbReference type="GO" id="GO:0009425">
    <property type="term" value="C:bacterial-type flagellum basal body"/>
    <property type="evidence" value="ECO:0007669"/>
    <property type="project" value="InterPro"/>
</dbReference>
<dbReference type="SUPFAM" id="SSF101801">
    <property type="entry name" value="Surface presentation of antigens (SPOA)"/>
    <property type="match status" value="1"/>
</dbReference>
<dbReference type="GO" id="GO:0050918">
    <property type="term" value="P:positive chemotaxis"/>
    <property type="evidence" value="ECO:0007669"/>
    <property type="project" value="TreeGrafter"/>
</dbReference>
<dbReference type="InterPro" id="IPR001172">
    <property type="entry name" value="FliN_T3SS_HrcQb"/>
</dbReference>
<dbReference type="InterPro" id="IPR001543">
    <property type="entry name" value="FliN-like_C"/>
</dbReference>
<dbReference type="PRINTS" id="PR00956">
    <property type="entry name" value="FLGMOTORFLIN"/>
</dbReference>
<evidence type="ECO:0000313" key="3">
    <source>
        <dbReference type="EMBL" id="TKW66508.1"/>
    </source>
</evidence>
<dbReference type="InterPro" id="IPR036429">
    <property type="entry name" value="SpoA-like_sf"/>
</dbReference>
<dbReference type="GO" id="GO:0003774">
    <property type="term" value="F:cytoskeletal motor activity"/>
    <property type="evidence" value="ECO:0007669"/>
    <property type="project" value="InterPro"/>
</dbReference>
<dbReference type="AlphaFoldDB" id="A0A533IA51"/>
<dbReference type="Pfam" id="PF01052">
    <property type="entry name" value="FliMN_C"/>
    <property type="match status" value="1"/>
</dbReference>
<feature type="domain" description="Flagellar motor switch protein FliN-like C-terminal" evidence="2">
    <location>
        <begin position="10"/>
        <end position="80"/>
    </location>
</feature>
<dbReference type="GO" id="GO:0071978">
    <property type="term" value="P:bacterial-type flagellum-dependent swarming motility"/>
    <property type="evidence" value="ECO:0007669"/>
    <property type="project" value="TreeGrafter"/>
</dbReference>
<evidence type="ECO:0000313" key="4">
    <source>
        <dbReference type="Proteomes" id="UP000315344"/>
    </source>
</evidence>
<protein>
    <submittedName>
        <fullName evidence="3">FliM/FliN family flagellar motor switch protein</fullName>
    </submittedName>
</protein>
<proteinExistence type="inferred from homology"/>
<sequence length="85" mass="9437">MDLNTAVATDNIPVEITVRIGRRRLTVAELSALKENDVLPLDQNIDEDVEVCVGDHVIAYGELMEDEDGSDRLMLRITRAAQKDA</sequence>
<keyword evidence="3" id="KW-0282">Flagellum</keyword>
<gene>
    <name evidence="3" type="ORF">DI616_11190</name>
</gene>
<keyword evidence="3" id="KW-0969">Cilium</keyword>
<evidence type="ECO:0000256" key="1">
    <source>
        <dbReference type="ARBA" id="ARBA00009226"/>
    </source>
</evidence>
<accession>A0A533IA51</accession>
<name>A0A533IA51_PARDE</name>
<evidence type="ECO:0000259" key="2">
    <source>
        <dbReference type="Pfam" id="PF01052"/>
    </source>
</evidence>
<keyword evidence="3" id="KW-0966">Cell projection</keyword>
<dbReference type="PANTHER" id="PTHR30034">
    <property type="entry name" value="FLAGELLAR MOTOR SWITCH PROTEIN FLIM"/>
    <property type="match status" value="1"/>
</dbReference>
<comment type="caution">
    <text evidence="3">The sequence shown here is derived from an EMBL/GenBank/DDBJ whole genome shotgun (WGS) entry which is preliminary data.</text>
</comment>
<dbReference type="PANTHER" id="PTHR30034:SF5">
    <property type="entry name" value="SECRETION SYSTEM APPARATUS PROTEIN SSAQ"/>
    <property type="match status" value="1"/>
</dbReference>
<dbReference type="EMBL" id="VAFL01000007">
    <property type="protein sequence ID" value="TKW66508.1"/>
    <property type="molecule type" value="Genomic_DNA"/>
</dbReference>
<dbReference type="Gene3D" id="2.30.330.10">
    <property type="entry name" value="SpoA-like"/>
    <property type="match status" value="1"/>
</dbReference>